<dbReference type="InterPro" id="IPR029027">
    <property type="entry name" value="Single_a-helix_sf"/>
</dbReference>
<name>B0WGX6_CULQU</name>
<dbReference type="InParanoid" id="B0WGX6"/>
<dbReference type="EnsemblMetazoa" id="CPIJ006225-RA">
    <property type="protein sequence ID" value="CPIJ006225-PA"/>
    <property type="gene ID" value="CPIJ006225"/>
</dbReference>
<dbReference type="Pfam" id="PF08997">
    <property type="entry name" value="UCR_6-4kD"/>
    <property type="match status" value="1"/>
</dbReference>
<reference evidence="4" key="2">
    <citation type="submission" date="2020-05" db="UniProtKB">
        <authorList>
            <consortium name="EnsemblMetazoa"/>
        </authorList>
    </citation>
    <scope>IDENTIFICATION</scope>
    <source>
        <strain evidence="4">JHB</strain>
    </source>
</reference>
<proteinExistence type="predicted"/>
<evidence type="ECO:0000256" key="2">
    <source>
        <dbReference type="SAM" id="Phobius"/>
    </source>
</evidence>
<dbReference type="GO" id="GO:0006122">
    <property type="term" value="P:mitochondrial electron transport, ubiquinol to cytochrome c"/>
    <property type="evidence" value="ECO:0007669"/>
    <property type="project" value="InterPro"/>
</dbReference>
<organism>
    <name type="scientific">Culex quinquefasciatus</name>
    <name type="common">Southern house mosquito</name>
    <name type="synonym">Culex pungens</name>
    <dbReference type="NCBI Taxonomy" id="7176"/>
    <lineage>
        <taxon>Eukaryota</taxon>
        <taxon>Metazoa</taxon>
        <taxon>Ecdysozoa</taxon>
        <taxon>Arthropoda</taxon>
        <taxon>Hexapoda</taxon>
        <taxon>Insecta</taxon>
        <taxon>Pterygota</taxon>
        <taxon>Neoptera</taxon>
        <taxon>Endopterygota</taxon>
        <taxon>Diptera</taxon>
        <taxon>Nematocera</taxon>
        <taxon>Culicoidea</taxon>
        <taxon>Culicidae</taxon>
        <taxon>Culicinae</taxon>
        <taxon>Culicini</taxon>
        <taxon>Culex</taxon>
        <taxon>Culex</taxon>
    </lineage>
</organism>
<feature type="region of interest" description="Disordered" evidence="1">
    <location>
        <begin position="63"/>
        <end position="85"/>
    </location>
</feature>
<evidence type="ECO:0000256" key="1">
    <source>
        <dbReference type="SAM" id="MobiDB-lite"/>
    </source>
</evidence>
<dbReference type="Proteomes" id="UP000002320">
    <property type="component" value="Unassembled WGS sequence"/>
</dbReference>
<protein>
    <recommendedName>
        <fullName evidence="6">Cytochrome b-c1 complex subunit 10</fullName>
    </recommendedName>
</protein>
<evidence type="ECO:0000313" key="5">
    <source>
        <dbReference type="Proteomes" id="UP000002320"/>
    </source>
</evidence>
<evidence type="ECO:0000313" key="3">
    <source>
        <dbReference type="EMBL" id="EDS27270.1"/>
    </source>
</evidence>
<dbReference type="InterPro" id="IPR015089">
    <property type="entry name" value="UQCR"/>
</dbReference>
<sequence length="136" mass="15353">MFQNHALLPSSLRGKLPTSFTRHFKRSQQASPYLNSKHRFPIIAIFGIALCVIRISLATFNSEETKSKDFRSDRPRKSLPKMRIPIGPKQAEQATKWISSAVGFGAAGSLIGLYLTDWRCIVTYIPFYGGKFKSEE</sequence>
<dbReference type="SUPFAM" id="SSF81518">
    <property type="entry name" value="Subunit XI (6.4 kDa protein) of cytochrome bc1 complex (Ubiquinol-cytochrome c reductase)"/>
    <property type="match status" value="1"/>
</dbReference>
<keyword evidence="2" id="KW-0812">Transmembrane</keyword>
<keyword evidence="2" id="KW-0472">Membrane</keyword>
<dbReference type="AlphaFoldDB" id="B0WGX6"/>
<dbReference type="GO" id="GO:0005743">
    <property type="term" value="C:mitochondrial inner membrane"/>
    <property type="evidence" value="ECO:0007669"/>
    <property type="project" value="TreeGrafter"/>
</dbReference>
<dbReference type="VEuPathDB" id="VectorBase:CQUJHB012366"/>
<dbReference type="HOGENOM" id="CLU_1877460_0_0_1"/>
<evidence type="ECO:0008006" key="6">
    <source>
        <dbReference type="Google" id="ProtNLM"/>
    </source>
</evidence>
<dbReference type="VEuPathDB" id="VectorBase:CPIJ006225"/>
<reference evidence="3" key="1">
    <citation type="submission" date="2007-03" db="EMBL/GenBank/DDBJ databases">
        <title>Annotation of Culex pipiens quinquefasciatus.</title>
        <authorList>
            <consortium name="The Broad Institute Genome Sequencing Platform"/>
            <person name="Atkinson P.W."/>
            <person name="Hemingway J."/>
            <person name="Christensen B.M."/>
            <person name="Higgs S."/>
            <person name="Kodira C."/>
            <person name="Hannick L."/>
            <person name="Megy K."/>
            <person name="O'Leary S."/>
            <person name="Pearson M."/>
            <person name="Haas B.J."/>
            <person name="Mauceli E."/>
            <person name="Wortman J.R."/>
            <person name="Lee N.H."/>
            <person name="Guigo R."/>
            <person name="Stanke M."/>
            <person name="Alvarado L."/>
            <person name="Amedeo P."/>
            <person name="Antoine C.H."/>
            <person name="Arensburger P."/>
            <person name="Bidwell S.L."/>
            <person name="Crawford M."/>
            <person name="Camaro F."/>
            <person name="Devon K."/>
            <person name="Engels R."/>
            <person name="Hammond M."/>
            <person name="Howarth C."/>
            <person name="Koehrsen M."/>
            <person name="Lawson D."/>
            <person name="Montgomery P."/>
            <person name="Nene V."/>
            <person name="Nusbaum C."/>
            <person name="Puiu D."/>
            <person name="Romero-Severson J."/>
            <person name="Severson D.W."/>
            <person name="Shumway M."/>
            <person name="Sisk P."/>
            <person name="Stolte C."/>
            <person name="Zeng Q."/>
            <person name="Eisenstadt E."/>
            <person name="Fraser-Liggett C."/>
            <person name="Strausberg R."/>
            <person name="Galagan J."/>
            <person name="Birren B."/>
            <person name="Collins F.H."/>
        </authorList>
    </citation>
    <scope>NUCLEOTIDE SEQUENCE [LARGE SCALE GENOMIC DNA]</scope>
    <source>
        <strain evidence="3">JHB</strain>
    </source>
</reference>
<dbReference type="STRING" id="7176.B0WGX6"/>
<dbReference type="PANTHER" id="PTHR15420">
    <property type="entry name" value="UBIQUINOL-CYTOCHROME C REDUCTASE COMPLEX 6.4 KD PROTEIN"/>
    <property type="match status" value="1"/>
</dbReference>
<accession>B0WGX6</accession>
<gene>
    <name evidence="4" type="primary">6038124</name>
    <name evidence="3" type="ORF">CpipJ_CPIJ006225</name>
</gene>
<keyword evidence="5" id="KW-1185">Reference proteome</keyword>
<feature type="compositionally biased region" description="Basic and acidic residues" evidence="1">
    <location>
        <begin position="63"/>
        <end position="76"/>
    </location>
</feature>
<dbReference type="eggNOG" id="ENOG502S9FZ">
    <property type="taxonomic scope" value="Eukaryota"/>
</dbReference>
<dbReference type="PANTHER" id="PTHR15420:SF2">
    <property type="entry name" value="CYTOCHROME B-C1 COMPLEX SUBUNIT 10"/>
    <property type="match status" value="1"/>
</dbReference>
<dbReference type="EMBL" id="DS231930">
    <property type="protein sequence ID" value="EDS27270.1"/>
    <property type="molecule type" value="Genomic_DNA"/>
</dbReference>
<dbReference type="OrthoDB" id="15743at2759"/>
<evidence type="ECO:0000313" key="4">
    <source>
        <dbReference type="EnsemblMetazoa" id="CPIJ006225-PA"/>
    </source>
</evidence>
<keyword evidence="2" id="KW-1133">Transmembrane helix</keyword>
<feature type="transmembrane region" description="Helical" evidence="2">
    <location>
        <begin position="40"/>
        <end position="60"/>
    </location>
</feature>
<dbReference type="KEGG" id="cqu:CpipJ_CPIJ006225"/>
<dbReference type="Gene3D" id="1.20.5.220">
    <property type="match status" value="1"/>
</dbReference>